<comment type="caution">
    <text evidence="1">The sequence shown here is derived from an EMBL/GenBank/DDBJ whole genome shotgun (WGS) entry which is preliminary data.</text>
</comment>
<accession>A0AAQ4ENY0</accession>
<name>A0AAQ4ENY0_AMBAM</name>
<protein>
    <recommendedName>
        <fullName evidence="3">Lipocalin</fullName>
    </recommendedName>
</protein>
<dbReference type="InterPro" id="IPR012674">
    <property type="entry name" value="Calycin"/>
</dbReference>
<organism evidence="1 2">
    <name type="scientific">Amblyomma americanum</name>
    <name type="common">Lone star tick</name>
    <dbReference type="NCBI Taxonomy" id="6943"/>
    <lineage>
        <taxon>Eukaryota</taxon>
        <taxon>Metazoa</taxon>
        <taxon>Ecdysozoa</taxon>
        <taxon>Arthropoda</taxon>
        <taxon>Chelicerata</taxon>
        <taxon>Arachnida</taxon>
        <taxon>Acari</taxon>
        <taxon>Parasitiformes</taxon>
        <taxon>Ixodida</taxon>
        <taxon>Ixodoidea</taxon>
        <taxon>Ixodidae</taxon>
        <taxon>Amblyomminae</taxon>
        <taxon>Amblyomma</taxon>
    </lineage>
</organism>
<sequence length="93" mass="10474">MRREDIALKFFISERHPDTGVGFISSDISNPIPARALYSDYKNCFVLKIIFNSQEICLQWVAPRKVNAPPKACSAAFNEKCGDSVLLYNDSCQ</sequence>
<keyword evidence="2" id="KW-1185">Reference proteome</keyword>
<proteinExistence type="predicted"/>
<dbReference type="GO" id="GO:0030682">
    <property type="term" value="P:symbiont-mediated perturbation of host defenses"/>
    <property type="evidence" value="ECO:0007669"/>
    <property type="project" value="InterPro"/>
</dbReference>
<dbReference type="SUPFAM" id="SSF50814">
    <property type="entry name" value="Lipocalins"/>
    <property type="match status" value="1"/>
</dbReference>
<evidence type="ECO:0000313" key="2">
    <source>
        <dbReference type="Proteomes" id="UP001321473"/>
    </source>
</evidence>
<evidence type="ECO:0008006" key="3">
    <source>
        <dbReference type="Google" id="ProtNLM"/>
    </source>
</evidence>
<dbReference type="Pfam" id="PF02098">
    <property type="entry name" value="His_binding"/>
    <property type="match status" value="1"/>
</dbReference>
<dbReference type="GO" id="GO:0043176">
    <property type="term" value="F:amine binding"/>
    <property type="evidence" value="ECO:0007669"/>
    <property type="project" value="InterPro"/>
</dbReference>
<dbReference type="Proteomes" id="UP001321473">
    <property type="component" value="Unassembled WGS sequence"/>
</dbReference>
<reference evidence="1 2" key="1">
    <citation type="journal article" date="2023" name="Arcadia Sci">
        <title>De novo assembly of a long-read Amblyomma americanum tick genome.</title>
        <authorList>
            <person name="Chou S."/>
            <person name="Poskanzer K.E."/>
            <person name="Rollins M."/>
            <person name="Thuy-Boun P.S."/>
        </authorList>
    </citation>
    <scope>NUCLEOTIDE SEQUENCE [LARGE SCALE GENOMIC DNA]</scope>
    <source>
        <strain evidence="1">F_SG_1</strain>
        <tissue evidence="1">Salivary glands</tissue>
    </source>
</reference>
<evidence type="ECO:0000313" key="1">
    <source>
        <dbReference type="EMBL" id="KAK8776400.1"/>
    </source>
</evidence>
<dbReference type="AlphaFoldDB" id="A0AAQ4ENY0"/>
<dbReference type="Gene3D" id="2.40.128.20">
    <property type="match status" value="1"/>
</dbReference>
<gene>
    <name evidence="1" type="ORF">V5799_030255</name>
</gene>
<dbReference type="EMBL" id="JARKHS020012994">
    <property type="protein sequence ID" value="KAK8776400.1"/>
    <property type="molecule type" value="Genomic_DNA"/>
</dbReference>
<dbReference type="InterPro" id="IPR002970">
    <property type="entry name" value="Tick_his-bd"/>
</dbReference>